<dbReference type="InterPro" id="IPR029016">
    <property type="entry name" value="GAF-like_dom_sf"/>
</dbReference>
<evidence type="ECO:0000259" key="6">
    <source>
        <dbReference type="PROSITE" id="PS51078"/>
    </source>
</evidence>
<evidence type="ECO:0000313" key="7">
    <source>
        <dbReference type="EMBL" id="MCG2629305.1"/>
    </source>
</evidence>
<evidence type="ECO:0000256" key="2">
    <source>
        <dbReference type="ARBA" id="ARBA00023125"/>
    </source>
</evidence>
<dbReference type="InterPro" id="IPR014757">
    <property type="entry name" value="Tscrpt_reg_IclR_C"/>
</dbReference>
<dbReference type="Pfam" id="PF09339">
    <property type="entry name" value="HTH_IclR"/>
    <property type="match status" value="1"/>
</dbReference>
<dbReference type="SUPFAM" id="SSF55781">
    <property type="entry name" value="GAF domain-like"/>
    <property type="match status" value="1"/>
</dbReference>
<feature type="domain" description="IclR-ED" evidence="6">
    <location>
        <begin position="114"/>
        <end position="297"/>
    </location>
</feature>
<dbReference type="AlphaFoldDB" id="A0A9X1RFP4"/>
<evidence type="ECO:0000313" key="8">
    <source>
        <dbReference type="EMBL" id="MCG2670819.1"/>
    </source>
</evidence>
<reference evidence="7" key="1">
    <citation type="submission" date="2022-01" db="EMBL/GenBank/DDBJ databases">
        <title>Genome sequnece data of strain Bradyrhizobium sp. nov.</title>
        <authorList>
            <person name="Zhang J."/>
        </authorList>
    </citation>
    <scope>NUCLEOTIDE SEQUENCE</scope>
    <source>
        <strain evidence="8">WYCCWR 12774</strain>
        <strain evidence="7">WYCCWR 13023</strain>
    </source>
</reference>
<dbReference type="EMBL" id="JAKLTY010000014">
    <property type="protein sequence ID" value="MCG2629305.1"/>
    <property type="molecule type" value="Genomic_DNA"/>
</dbReference>
<dbReference type="Pfam" id="PF01614">
    <property type="entry name" value="IclR_C"/>
    <property type="match status" value="1"/>
</dbReference>
<dbReference type="EMBL" id="JAKLUA010000011">
    <property type="protein sequence ID" value="MCG2670819.1"/>
    <property type="molecule type" value="Genomic_DNA"/>
</dbReference>
<dbReference type="PROSITE" id="PS51078">
    <property type="entry name" value="ICLR_ED"/>
    <property type="match status" value="1"/>
</dbReference>
<dbReference type="PANTHER" id="PTHR30136:SF34">
    <property type="entry name" value="TRANSCRIPTIONAL REGULATOR"/>
    <property type="match status" value="1"/>
</dbReference>
<evidence type="ECO:0000259" key="5">
    <source>
        <dbReference type="PROSITE" id="PS51077"/>
    </source>
</evidence>
<feature type="compositionally biased region" description="Basic and acidic residues" evidence="4">
    <location>
        <begin position="35"/>
        <end position="44"/>
    </location>
</feature>
<keyword evidence="1" id="KW-0805">Transcription regulation</keyword>
<keyword evidence="9" id="KW-1185">Reference proteome</keyword>
<dbReference type="PROSITE" id="PS51077">
    <property type="entry name" value="HTH_ICLR"/>
    <property type="match status" value="1"/>
</dbReference>
<evidence type="ECO:0000256" key="3">
    <source>
        <dbReference type="ARBA" id="ARBA00023163"/>
    </source>
</evidence>
<evidence type="ECO:0000256" key="1">
    <source>
        <dbReference type="ARBA" id="ARBA00023015"/>
    </source>
</evidence>
<dbReference type="InterPro" id="IPR005471">
    <property type="entry name" value="Tscrpt_reg_IclR_N"/>
</dbReference>
<dbReference type="GO" id="GO:0045892">
    <property type="term" value="P:negative regulation of DNA-templated transcription"/>
    <property type="evidence" value="ECO:0007669"/>
    <property type="project" value="TreeGrafter"/>
</dbReference>
<dbReference type="Proteomes" id="UP001139054">
    <property type="component" value="Unassembled WGS sequence"/>
</dbReference>
<protein>
    <submittedName>
        <fullName evidence="7">Helix-turn-helix domain-containing protein</fullName>
    </submittedName>
</protein>
<comment type="caution">
    <text evidence="7">The sequence shown here is derived from an EMBL/GenBank/DDBJ whole genome shotgun (WGS) entry which is preliminary data.</text>
</comment>
<dbReference type="SMART" id="SM00346">
    <property type="entry name" value="HTH_ICLR"/>
    <property type="match status" value="1"/>
</dbReference>
<feature type="domain" description="HTH iclR-type" evidence="5">
    <location>
        <begin position="53"/>
        <end position="113"/>
    </location>
</feature>
<name>A0A9X1RFP4_9BRAD</name>
<dbReference type="GO" id="GO:0003700">
    <property type="term" value="F:DNA-binding transcription factor activity"/>
    <property type="evidence" value="ECO:0007669"/>
    <property type="project" value="TreeGrafter"/>
</dbReference>
<dbReference type="Proteomes" id="UP001139012">
    <property type="component" value="Unassembled WGS sequence"/>
</dbReference>
<organism evidence="7 10">
    <name type="scientific">Bradyrhizobium zhengyangense</name>
    <dbReference type="NCBI Taxonomy" id="2911009"/>
    <lineage>
        <taxon>Bacteria</taxon>
        <taxon>Pseudomonadati</taxon>
        <taxon>Pseudomonadota</taxon>
        <taxon>Alphaproteobacteria</taxon>
        <taxon>Hyphomicrobiales</taxon>
        <taxon>Nitrobacteraceae</taxon>
        <taxon>Bradyrhizobium</taxon>
    </lineage>
</organism>
<keyword evidence="2" id="KW-0238">DNA-binding</keyword>
<gene>
    <name evidence="8" type="ORF">L6637_28005</name>
    <name evidence="7" type="ORF">L6654_21950</name>
</gene>
<dbReference type="Gene3D" id="3.30.450.40">
    <property type="match status" value="1"/>
</dbReference>
<dbReference type="Gene3D" id="1.10.10.10">
    <property type="entry name" value="Winged helix-like DNA-binding domain superfamily/Winged helix DNA-binding domain"/>
    <property type="match status" value="1"/>
</dbReference>
<evidence type="ECO:0000313" key="9">
    <source>
        <dbReference type="Proteomes" id="UP001139012"/>
    </source>
</evidence>
<proteinExistence type="predicted"/>
<sequence>MQAPAESLHAADRRSRRGRDPGLPSSRGECNMTKLRAEDTERRQAAGRGPDFLEVLSRSLSVIETLGNHREPPTISDLARATDLPKPSVRRILHTLTTLGYAETSGRTFRLTPKVVRFATSYLASGGHAQVLQPACEELSRITGQSCLVGVLDGAEVLVVAYTMPEQLMSRSLGVGTRFPAYCTAAGRVLLGQKTENELTSYLAKLKPVAQTEATQTDKAVIKSEIMAARKRGYSVMEDEFVMGWRTVAFPLYRHDGSIFGTLNLNCKKSPTLTNDEFDRFVGLCGRKAESLKSLLI</sequence>
<keyword evidence="3" id="KW-0804">Transcription</keyword>
<evidence type="ECO:0000256" key="4">
    <source>
        <dbReference type="SAM" id="MobiDB-lite"/>
    </source>
</evidence>
<feature type="region of interest" description="Disordered" evidence="4">
    <location>
        <begin position="1"/>
        <end position="50"/>
    </location>
</feature>
<dbReference type="SUPFAM" id="SSF46785">
    <property type="entry name" value="Winged helix' DNA-binding domain"/>
    <property type="match status" value="1"/>
</dbReference>
<dbReference type="InterPro" id="IPR050707">
    <property type="entry name" value="HTH_MetabolicPath_Reg"/>
</dbReference>
<dbReference type="PANTHER" id="PTHR30136">
    <property type="entry name" value="HELIX-TURN-HELIX TRANSCRIPTIONAL REGULATOR, ICLR FAMILY"/>
    <property type="match status" value="1"/>
</dbReference>
<dbReference type="RefSeq" id="WP_128929699.1">
    <property type="nucleotide sequence ID" value="NZ_JAKLTY010000014.1"/>
</dbReference>
<dbReference type="InterPro" id="IPR036388">
    <property type="entry name" value="WH-like_DNA-bd_sf"/>
</dbReference>
<accession>A0A9X1RFP4</accession>
<dbReference type="GO" id="GO:0003677">
    <property type="term" value="F:DNA binding"/>
    <property type="evidence" value="ECO:0007669"/>
    <property type="project" value="UniProtKB-KW"/>
</dbReference>
<evidence type="ECO:0000313" key="10">
    <source>
        <dbReference type="Proteomes" id="UP001139054"/>
    </source>
</evidence>
<dbReference type="InterPro" id="IPR036390">
    <property type="entry name" value="WH_DNA-bd_sf"/>
</dbReference>